<evidence type="ECO:0000256" key="5">
    <source>
        <dbReference type="ARBA" id="ARBA00022695"/>
    </source>
</evidence>
<keyword evidence="12" id="KW-0472">Membrane</keyword>
<keyword evidence="11" id="KW-0693">Viral RNA replication</keyword>
<dbReference type="GeneID" id="80538844"/>
<dbReference type="EMBL" id="MN551102">
    <property type="protein sequence ID" value="QHD64725.1"/>
    <property type="molecule type" value="Genomic_RNA"/>
</dbReference>
<proteinExistence type="predicted"/>
<keyword evidence="9" id="KW-0067">ATP-binding</keyword>
<feature type="transmembrane region" description="Helical" evidence="12">
    <location>
        <begin position="20"/>
        <end position="43"/>
    </location>
</feature>
<dbReference type="GO" id="GO:0004386">
    <property type="term" value="F:helicase activity"/>
    <property type="evidence" value="ECO:0007669"/>
    <property type="project" value="UniProtKB-KW"/>
</dbReference>
<dbReference type="GO" id="GO:0003968">
    <property type="term" value="F:RNA-directed RNA polymerase activity"/>
    <property type="evidence" value="ECO:0007669"/>
    <property type="project" value="UniProtKB-KW"/>
</dbReference>
<dbReference type="Pfam" id="PF00270">
    <property type="entry name" value="DEAD"/>
    <property type="match status" value="1"/>
</dbReference>
<sequence length="1549" mass="175561">MLSAGFLSFILSPLELFLKVLMVFGLGVCLALFGFLMAIWPVVIVSSFGFLPSPLIFFTVVSTSTLWVGLAFFLLIWYTRSFVQREFEIIKKVGPKHALWVDDSSWMTWSGTLSVRWTVAAFEVEDARLMGQFQARWLEALVGPGDFKNYYELCSVAWSSFIVHLHETYLPGPRVSLMFSIWSFNLLVAVYLKPLKKFWTLLRFYLVAAFTIFSLQPGATLFLVGFLFRISQFILSMFSRDFVEWVNWTFTVLVVELLNIVVEYHFVSRKWFNRSGFYPNSGKGSVVGVFTDTISKLAVVVSDIGLPHYIMGGKTTFDREHIQESLEIMKDAGWPINVSLCEPSRFGSGQAYADWIVSGTDWQQGIHNRKVYLDTALDPLRVKAVEWRRTEEYRTSENELKSVARYLKSPRYDYPDLELDDVWFLVGDIFRHSRITPFNYIIKMWEKKYALGSFMVDPQNPRKKHSRWKFISTIGYANFKKLWRRTFEIAPLLAPVAHVSVKDEALPPRKYLSDKVRTVIGSPLGQYIMSTVWNYSPNHNFKWRETPIKVGMPLNGYWMDHVFTAHSRCQIHYAGDMSEFDSTLSGKVQDLIKAVRKKGFEHHTDRERIARLIDINYEQVSRQLLNTTSSGDIYKKGTGLTTGHSSTSMDNSVGLVTLYLLAWKEITGLSAKEFKFYNELSCFGDDHLLSMAGNKPAAWNFRSIQAVMAKWGVTNNLEASGPLEMLSFLSKKVRSPTPADLADFKLAGVPRPRWAVYHERDKLVGKMVAKVKSMAPEYRLKRLISYLSLTAHHKDVYDMVTSIIFRTNTFRKYLKGPQNPKGMVVPSYQKVIQDWYKEDATFPENMIDEVTEQYHVDDSLLTYGSLTPIDSLLGALAVIPDFVNPAIFNMGYMTTLQSKLHRTVSWPVQLVALSNSAFGPAELTYMMRKTVYEFLDPSICVYVEQDANITTLLIRHWIFLWFKTLGAKAPSVFPLAAVVRQMANLQFTINGKLQLESRRFSFQIHDLFVVSLLSFIHVPDVLKPVGAINLPDINLLSEQVLFALQNLFWKSLPPNYSDVTPHLRKLDGEKTLVVSAPTGSGKSTALVKHTGIVVGHVYSKIIIVEPRSSIVKTIVPYVKNALQLDASGATSGMTLDQKSKFWYVTAQELLLHPSWYQSTSNTNLFILDECHVNEPAYELIKSELVRYKNHRMFVSATPDFSTLDPNSIVDVPLVSARLYNVHTSNVIRDDVMSKNDFVRHYVSDVLASIHTRPRSSVVLVFCTTLSMCYQLSEQCPRNNFVLSSGIIAIPQITPGTVIFSTSVADVGITLPNVDMVITSDIGFTVTHTLDESHEAYFRLSDNDLTQRCGRTGRTNNGSAVIVRCPKARFLKDISALSRDSTVFDLITAGIPLDTIVATHKSAVKSLLGLDDIPEARANATMDYALEQLSLYRSNLEPLLNERAKLLEIGTNDGSRSRPIDNARMGILMDSTSIPTQTFINSIVKVVRNLGLRSTANAEERAQLEEEVRVASLPLIGNIKSRLPYPDPDLGEWGMKPDEVSSYFDYVRNR</sequence>
<evidence type="ECO:0000313" key="16">
    <source>
        <dbReference type="Proteomes" id="UP000831040"/>
    </source>
</evidence>
<dbReference type="InterPro" id="IPR001650">
    <property type="entry name" value="Helicase_C-like"/>
</dbReference>
<evidence type="ECO:0000256" key="1">
    <source>
        <dbReference type="ARBA" id="ARBA00004328"/>
    </source>
</evidence>
<dbReference type="GO" id="GO:0044423">
    <property type="term" value="C:virion component"/>
    <property type="evidence" value="ECO:0007669"/>
    <property type="project" value="UniProtKB-KW"/>
</dbReference>
<dbReference type="GO" id="GO:0039694">
    <property type="term" value="P:viral RNA genome replication"/>
    <property type="evidence" value="ECO:0007669"/>
    <property type="project" value="InterPro"/>
</dbReference>
<dbReference type="SUPFAM" id="SSF52540">
    <property type="entry name" value="P-loop containing nucleoside triphosphate hydrolases"/>
    <property type="match status" value="1"/>
</dbReference>
<evidence type="ECO:0000256" key="10">
    <source>
        <dbReference type="ARBA" id="ARBA00022844"/>
    </source>
</evidence>
<dbReference type="GO" id="GO:0016787">
    <property type="term" value="F:hydrolase activity"/>
    <property type="evidence" value="ECO:0007669"/>
    <property type="project" value="UniProtKB-KW"/>
</dbReference>
<dbReference type="Gene3D" id="3.30.70.270">
    <property type="match status" value="1"/>
</dbReference>
<feature type="transmembrane region" description="Helical" evidence="12">
    <location>
        <begin position="55"/>
        <end position="78"/>
    </location>
</feature>
<evidence type="ECO:0000256" key="3">
    <source>
        <dbReference type="ARBA" id="ARBA00022484"/>
    </source>
</evidence>
<keyword evidence="5" id="KW-0548">Nucleotidyltransferase</keyword>
<name>A0AAE6S656_9VIRU</name>
<dbReference type="PANTHER" id="PTHR18934">
    <property type="entry name" value="ATP-DEPENDENT RNA HELICASE"/>
    <property type="match status" value="1"/>
</dbReference>
<dbReference type="Pfam" id="PF00271">
    <property type="entry name" value="Helicase_C"/>
    <property type="match status" value="1"/>
</dbReference>
<feature type="domain" description="Helicase ATP-binding" evidence="14">
    <location>
        <begin position="1063"/>
        <end position="1216"/>
    </location>
</feature>
<keyword evidence="12" id="KW-1133">Transmembrane helix</keyword>
<protein>
    <submittedName>
        <fullName evidence="15">RdRp</fullName>
    </submittedName>
</protein>
<evidence type="ECO:0000256" key="6">
    <source>
        <dbReference type="ARBA" id="ARBA00022741"/>
    </source>
</evidence>
<dbReference type="PROSITE" id="PS51192">
    <property type="entry name" value="HELICASE_ATP_BIND_1"/>
    <property type="match status" value="1"/>
</dbReference>
<dbReference type="InterPro" id="IPR001205">
    <property type="entry name" value="RNA-dir_pol_C"/>
</dbReference>
<dbReference type="Proteomes" id="UP000831040">
    <property type="component" value="Segment"/>
</dbReference>
<organism evidence="15 16">
    <name type="scientific">Plasmopara viticola lesion associated fusarivirus 1</name>
    <dbReference type="NCBI Taxonomy" id="2692087"/>
    <lineage>
        <taxon>Viruses</taxon>
        <taxon>Riboviria</taxon>
        <taxon>Orthornavirae</taxon>
        <taxon>Pisuviricota</taxon>
        <taxon>Duplopiviricetes</taxon>
        <taxon>Durnavirales</taxon>
        <taxon>Fusariviridae</taxon>
        <taxon>Alphafusarivirus</taxon>
        <taxon>Alphafusarivirus plasmoparae</taxon>
    </lineage>
</organism>
<evidence type="ECO:0000256" key="4">
    <source>
        <dbReference type="ARBA" id="ARBA00022679"/>
    </source>
</evidence>
<keyword evidence="16" id="KW-1185">Reference proteome</keyword>
<evidence type="ECO:0000313" key="15">
    <source>
        <dbReference type="EMBL" id="QHD64725.1"/>
    </source>
</evidence>
<dbReference type="Gene3D" id="3.40.50.300">
    <property type="entry name" value="P-loop containing nucleotide triphosphate hydrolases"/>
    <property type="match status" value="2"/>
</dbReference>
<reference evidence="15 16" key="1">
    <citation type="journal article" date="2020" name="Virus Evol.">
        <title>Analysis of the virome associated to grapevine downy mildew lesions reveals new mycovirus lineages.</title>
        <authorList>
            <person name="Chiapello M."/>
            <person name="Rodriguez-Romero J."/>
            <person name="Ayllon M.A."/>
            <person name="Turina M."/>
        </authorList>
    </citation>
    <scope>NUCLEOTIDE SEQUENCE [LARGE SCALE GENOMIC DNA]</scope>
    <source>
        <strain evidence="15">DMG-B-DN53634</strain>
    </source>
</reference>
<feature type="transmembrane region" description="Helical" evidence="12">
    <location>
        <begin position="204"/>
        <end position="228"/>
    </location>
</feature>
<dbReference type="InterPro" id="IPR014001">
    <property type="entry name" value="Helicase_ATP-bd"/>
</dbReference>
<keyword evidence="8" id="KW-0347">Helicase</keyword>
<accession>A0AAE6S656</accession>
<dbReference type="RefSeq" id="YP_010800285.1">
    <property type="nucleotide sequence ID" value="NC_076820.1"/>
</dbReference>
<dbReference type="InterPro" id="IPR027417">
    <property type="entry name" value="P-loop_NTPase"/>
</dbReference>
<comment type="subcellular location">
    <subcellularLocation>
        <location evidence="2">Host cell</location>
    </subcellularLocation>
    <subcellularLocation>
        <location evidence="1">Virion</location>
    </subcellularLocation>
</comment>
<evidence type="ECO:0000256" key="12">
    <source>
        <dbReference type="SAM" id="Phobius"/>
    </source>
</evidence>
<evidence type="ECO:0000256" key="7">
    <source>
        <dbReference type="ARBA" id="ARBA00022801"/>
    </source>
</evidence>
<dbReference type="Pfam" id="PF00680">
    <property type="entry name" value="RdRP_1"/>
    <property type="match status" value="1"/>
</dbReference>
<dbReference type="InterPro" id="IPR043128">
    <property type="entry name" value="Rev_trsase/Diguanyl_cyclase"/>
</dbReference>
<evidence type="ECO:0000256" key="2">
    <source>
        <dbReference type="ARBA" id="ARBA00004340"/>
    </source>
</evidence>
<keyword evidence="7" id="KW-0378">Hydrolase</keyword>
<keyword evidence="12" id="KW-0812">Transmembrane</keyword>
<dbReference type="PANTHER" id="PTHR18934:SF99">
    <property type="entry name" value="ATP-DEPENDENT RNA HELICASE DHX37-RELATED"/>
    <property type="match status" value="1"/>
</dbReference>
<feature type="transmembrane region" description="Helical" evidence="12">
    <location>
        <begin position="175"/>
        <end position="192"/>
    </location>
</feature>
<evidence type="ECO:0000256" key="8">
    <source>
        <dbReference type="ARBA" id="ARBA00022806"/>
    </source>
</evidence>
<dbReference type="GO" id="GO:0003723">
    <property type="term" value="F:RNA binding"/>
    <property type="evidence" value="ECO:0007669"/>
    <property type="project" value="InterPro"/>
</dbReference>
<dbReference type="GO" id="GO:0043657">
    <property type="term" value="C:host cell"/>
    <property type="evidence" value="ECO:0007669"/>
    <property type="project" value="UniProtKB-SubCell"/>
</dbReference>
<keyword evidence="6" id="KW-0547">Nucleotide-binding</keyword>
<evidence type="ECO:0000259" key="14">
    <source>
        <dbReference type="PROSITE" id="PS51192"/>
    </source>
</evidence>
<dbReference type="SMART" id="SM00487">
    <property type="entry name" value="DEXDc"/>
    <property type="match status" value="1"/>
</dbReference>
<evidence type="ECO:0000259" key="13">
    <source>
        <dbReference type="PROSITE" id="PS50507"/>
    </source>
</evidence>
<dbReference type="GO" id="GO:0006351">
    <property type="term" value="P:DNA-templated transcription"/>
    <property type="evidence" value="ECO:0007669"/>
    <property type="project" value="InterPro"/>
</dbReference>
<evidence type="ECO:0000256" key="11">
    <source>
        <dbReference type="ARBA" id="ARBA00022953"/>
    </source>
</evidence>
<dbReference type="InterPro" id="IPR007094">
    <property type="entry name" value="RNA-dir_pol_PSvirus"/>
</dbReference>
<dbReference type="InterPro" id="IPR043502">
    <property type="entry name" value="DNA/RNA_pol_sf"/>
</dbReference>
<keyword evidence="10" id="KW-0946">Virion</keyword>
<dbReference type="InterPro" id="IPR011545">
    <property type="entry name" value="DEAD/DEAH_box_helicase_dom"/>
</dbReference>
<dbReference type="SUPFAM" id="SSF56672">
    <property type="entry name" value="DNA/RNA polymerases"/>
    <property type="match status" value="1"/>
</dbReference>
<keyword evidence="4" id="KW-0808">Transferase</keyword>
<dbReference type="PROSITE" id="PS50507">
    <property type="entry name" value="RDRP_SSRNA_POS"/>
    <property type="match status" value="1"/>
</dbReference>
<evidence type="ECO:0000256" key="9">
    <source>
        <dbReference type="ARBA" id="ARBA00022840"/>
    </source>
</evidence>
<dbReference type="GO" id="GO:0005524">
    <property type="term" value="F:ATP binding"/>
    <property type="evidence" value="ECO:0007669"/>
    <property type="project" value="UniProtKB-KW"/>
</dbReference>
<keyword evidence="3" id="KW-0696">RNA-directed RNA polymerase</keyword>
<dbReference type="SMART" id="SM00490">
    <property type="entry name" value="HELICc"/>
    <property type="match status" value="1"/>
</dbReference>
<dbReference type="KEGG" id="vg:80538844"/>
<feature type="domain" description="RdRp catalytic" evidence="13">
    <location>
        <begin position="570"/>
        <end position="699"/>
    </location>
</feature>